<organism evidence="1 2">
    <name type="scientific">Catharanthus roseus</name>
    <name type="common">Madagascar periwinkle</name>
    <name type="synonym">Vinca rosea</name>
    <dbReference type="NCBI Taxonomy" id="4058"/>
    <lineage>
        <taxon>Eukaryota</taxon>
        <taxon>Viridiplantae</taxon>
        <taxon>Streptophyta</taxon>
        <taxon>Embryophyta</taxon>
        <taxon>Tracheophyta</taxon>
        <taxon>Spermatophyta</taxon>
        <taxon>Magnoliopsida</taxon>
        <taxon>eudicotyledons</taxon>
        <taxon>Gunneridae</taxon>
        <taxon>Pentapetalae</taxon>
        <taxon>asterids</taxon>
        <taxon>lamiids</taxon>
        <taxon>Gentianales</taxon>
        <taxon>Apocynaceae</taxon>
        <taxon>Rauvolfioideae</taxon>
        <taxon>Vinceae</taxon>
        <taxon>Catharanthinae</taxon>
        <taxon>Catharanthus</taxon>
    </lineage>
</organism>
<evidence type="ECO:0000313" key="1">
    <source>
        <dbReference type="EMBL" id="KAI5648612.1"/>
    </source>
</evidence>
<accession>A0ACB9ZNU0</accession>
<proteinExistence type="predicted"/>
<reference evidence="2" key="1">
    <citation type="journal article" date="2023" name="Nat. Plants">
        <title>Single-cell RNA sequencing provides a high-resolution roadmap for understanding the multicellular compartmentation of specialized metabolism.</title>
        <authorList>
            <person name="Sun S."/>
            <person name="Shen X."/>
            <person name="Li Y."/>
            <person name="Li Y."/>
            <person name="Wang S."/>
            <person name="Li R."/>
            <person name="Zhang H."/>
            <person name="Shen G."/>
            <person name="Guo B."/>
            <person name="Wei J."/>
            <person name="Xu J."/>
            <person name="St-Pierre B."/>
            <person name="Chen S."/>
            <person name="Sun C."/>
        </authorList>
    </citation>
    <scope>NUCLEOTIDE SEQUENCE [LARGE SCALE GENOMIC DNA]</scope>
</reference>
<sequence>MEEETEEQIPEEDVAQSYESNVEITGATCDVVLDPIGKGWKRTRASHRLQSSTLAPKKAGEMGQKGVINFPGCHFMADIRAVCFHREVLYSYLISEGNYIENGMGF</sequence>
<dbReference type="Proteomes" id="UP001060085">
    <property type="component" value="Linkage Group LG08"/>
</dbReference>
<dbReference type="EMBL" id="CM044708">
    <property type="protein sequence ID" value="KAI5648612.1"/>
    <property type="molecule type" value="Genomic_DNA"/>
</dbReference>
<comment type="caution">
    <text evidence="1">The sequence shown here is derived from an EMBL/GenBank/DDBJ whole genome shotgun (WGS) entry which is preliminary data.</text>
</comment>
<keyword evidence="2" id="KW-1185">Reference proteome</keyword>
<gene>
    <name evidence="1" type="ORF">M9H77_34617</name>
</gene>
<evidence type="ECO:0000313" key="2">
    <source>
        <dbReference type="Proteomes" id="UP001060085"/>
    </source>
</evidence>
<protein>
    <submittedName>
        <fullName evidence="1">Uncharacterized protein</fullName>
    </submittedName>
</protein>
<name>A0ACB9ZNU0_CATRO</name>